<dbReference type="EMBL" id="JAUYVH010000001">
    <property type="protein sequence ID" value="MDQ9168945.1"/>
    <property type="molecule type" value="Genomic_DNA"/>
</dbReference>
<sequence length="260" mass="28577">MENPTAQLGWTWLKDGFALFRKQPAELSTLFLSYLFLMLGIGIIPVLGQALPILLVPVFSMAFLQACVHIEQGKRVYPNLVLTGFRSPAFVTLLKLGVLYLLAALLAIAGSSIIDGGIFFKAMTGQIKLDTETVEASNMSSAMMFAALLYTPAAMALWFAAPLAAWQKMGVMKSIFYSFFAVRRHGKAFLVYILAWAFFGIFLPVILSSILALFVGTGIATMVLLLPLSVVTTVVMYCSFYVSYVHVFGRPEFALPDEIK</sequence>
<protein>
    <submittedName>
        <fullName evidence="2">BPSS1780 family membrane protein</fullName>
    </submittedName>
</protein>
<gene>
    <name evidence="2" type="ORF">Q8A64_00830</name>
</gene>
<keyword evidence="1" id="KW-0812">Transmembrane</keyword>
<feature type="transmembrane region" description="Helical" evidence="1">
    <location>
        <begin position="219"/>
        <end position="242"/>
    </location>
</feature>
<feature type="transmembrane region" description="Helical" evidence="1">
    <location>
        <begin position="89"/>
        <end position="114"/>
    </location>
</feature>
<dbReference type="NCBIfam" id="NF041043">
    <property type="entry name" value="BPSS1780_fam"/>
    <property type="match status" value="1"/>
</dbReference>
<dbReference type="Proteomes" id="UP001225596">
    <property type="component" value="Unassembled WGS sequence"/>
</dbReference>
<dbReference type="InterPro" id="IPR047798">
    <property type="entry name" value="BPSS1780-like"/>
</dbReference>
<keyword evidence="1" id="KW-1133">Transmembrane helix</keyword>
<dbReference type="RefSeq" id="WP_338434775.1">
    <property type="nucleotide sequence ID" value="NZ_JAUYVH010000001.1"/>
</dbReference>
<feature type="transmembrane region" description="Helical" evidence="1">
    <location>
        <begin position="188"/>
        <end position="213"/>
    </location>
</feature>
<organism evidence="2 3">
    <name type="scientific">Keguizhuia sedimenti</name>
    <dbReference type="NCBI Taxonomy" id="3064264"/>
    <lineage>
        <taxon>Bacteria</taxon>
        <taxon>Pseudomonadati</taxon>
        <taxon>Pseudomonadota</taxon>
        <taxon>Betaproteobacteria</taxon>
        <taxon>Burkholderiales</taxon>
        <taxon>Oxalobacteraceae</taxon>
        <taxon>Keguizhuia</taxon>
    </lineage>
</organism>
<accession>A0ABU1BIV9</accession>
<reference evidence="2 3" key="1">
    <citation type="submission" date="2023-08" db="EMBL/GenBank/DDBJ databases">
        <title>Oxalobacteraceae gen .nov., isolated from river sludge outside the plant.</title>
        <authorList>
            <person name="Zhao S.Y."/>
        </authorList>
    </citation>
    <scope>NUCLEOTIDE SEQUENCE [LARGE SCALE GENOMIC DNA]</scope>
    <source>
        <strain evidence="2 3">R-40</strain>
    </source>
</reference>
<evidence type="ECO:0000256" key="1">
    <source>
        <dbReference type="SAM" id="Phobius"/>
    </source>
</evidence>
<name>A0ABU1BIV9_9BURK</name>
<feature type="transmembrane region" description="Helical" evidence="1">
    <location>
        <begin position="142"/>
        <end position="167"/>
    </location>
</feature>
<keyword evidence="3" id="KW-1185">Reference proteome</keyword>
<feature type="transmembrane region" description="Helical" evidence="1">
    <location>
        <begin position="27"/>
        <end position="44"/>
    </location>
</feature>
<comment type="caution">
    <text evidence="2">The sequence shown here is derived from an EMBL/GenBank/DDBJ whole genome shotgun (WGS) entry which is preliminary data.</text>
</comment>
<evidence type="ECO:0000313" key="3">
    <source>
        <dbReference type="Proteomes" id="UP001225596"/>
    </source>
</evidence>
<evidence type="ECO:0000313" key="2">
    <source>
        <dbReference type="EMBL" id="MDQ9168945.1"/>
    </source>
</evidence>
<proteinExistence type="predicted"/>
<keyword evidence="1" id="KW-0472">Membrane</keyword>